<keyword evidence="3" id="KW-1185">Reference proteome</keyword>
<protein>
    <recommendedName>
        <fullName evidence="4">Gustatory receptor</fullName>
    </recommendedName>
</protein>
<evidence type="ECO:0000313" key="2">
    <source>
        <dbReference type="EMBL" id="OXU27135.1"/>
    </source>
</evidence>
<keyword evidence="1" id="KW-0472">Membrane</keyword>
<dbReference type="Proteomes" id="UP000215335">
    <property type="component" value="Unassembled WGS sequence"/>
</dbReference>
<evidence type="ECO:0008006" key="4">
    <source>
        <dbReference type="Google" id="ProtNLM"/>
    </source>
</evidence>
<dbReference type="AlphaFoldDB" id="A0A232F909"/>
<reference evidence="2 3" key="1">
    <citation type="journal article" date="2017" name="Curr. Biol.">
        <title>The Evolution of Venom by Co-option of Single-Copy Genes.</title>
        <authorList>
            <person name="Martinson E.O."/>
            <person name="Mrinalini"/>
            <person name="Kelkar Y.D."/>
            <person name="Chang C.H."/>
            <person name="Werren J.H."/>
        </authorList>
    </citation>
    <scope>NUCLEOTIDE SEQUENCE [LARGE SCALE GENOMIC DNA]</scope>
    <source>
        <strain evidence="2 3">Alberta</strain>
        <tissue evidence="2">Whole body</tissue>
    </source>
</reference>
<dbReference type="EMBL" id="NNAY01000660">
    <property type="protein sequence ID" value="OXU27135.1"/>
    <property type="molecule type" value="Genomic_DNA"/>
</dbReference>
<gene>
    <name evidence="2" type="ORF">TSAR_013001</name>
</gene>
<feature type="transmembrane region" description="Helical" evidence="1">
    <location>
        <begin position="36"/>
        <end position="58"/>
    </location>
</feature>
<feature type="transmembrane region" description="Helical" evidence="1">
    <location>
        <begin position="12"/>
        <end position="30"/>
    </location>
</feature>
<evidence type="ECO:0000256" key="1">
    <source>
        <dbReference type="SAM" id="Phobius"/>
    </source>
</evidence>
<keyword evidence="1" id="KW-1133">Transmembrane helix</keyword>
<feature type="transmembrane region" description="Helical" evidence="1">
    <location>
        <begin position="130"/>
        <end position="153"/>
    </location>
</feature>
<keyword evidence="1" id="KW-0812">Transmembrane</keyword>
<evidence type="ECO:0000313" key="3">
    <source>
        <dbReference type="Proteomes" id="UP000215335"/>
    </source>
</evidence>
<comment type="caution">
    <text evidence="2">The sequence shown here is derived from an EMBL/GenBank/DDBJ whole genome shotgun (WGS) entry which is preliminary data.</text>
</comment>
<dbReference type="OrthoDB" id="7549686at2759"/>
<feature type="transmembrane region" description="Helical" evidence="1">
    <location>
        <begin position="165"/>
        <end position="188"/>
    </location>
</feature>
<feature type="transmembrane region" description="Helical" evidence="1">
    <location>
        <begin position="70"/>
        <end position="94"/>
    </location>
</feature>
<proteinExistence type="predicted"/>
<name>A0A232F909_9HYME</name>
<sequence length="206" mass="23266">MVDLNPISKSVLPVLIVNWIFGIGVIEYPLGNPHPIFSFIYSLISVILFAALAICNYFNIDLFIKVTPGIAVPIKVIYFSQIILVMSTVILGWYRSKVIHECVVKEALADNLMEHIGIQKNYKQMLKVQIGNVLGALTFALSVIIINSCMIFMNDKIPLRYKVSSAFTMGYPVLVTFIADTTFMNIVWKTKKANILQTLKYIIRTK</sequence>
<accession>A0A232F909</accession>
<organism evidence="2 3">
    <name type="scientific">Trichomalopsis sarcophagae</name>
    <dbReference type="NCBI Taxonomy" id="543379"/>
    <lineage>
        <taxon>Eukaryota</taxon>
        <taxon>Metazoa</taxon>
        <taxon>Ecdysozoa</taxon>
        <taxon>Arthropoda</taxon>
        <taxon>Hexapoda</taxon>
        <taxon>Insecta</taxon>
        <taxon>Pterygota</taxon>
        <taxon>Neoptera</taxon>
        <taxon>Endopterygota</taxon>
        <taxon>Hymenoptera</taxon>
        <taxon>Apocrita</taxon>
        <taxon>Proctotrupomorpha</taxon>
        <taxon>Chalcidoidea</taxon>
        <taxon>Pteromalidae</taxon>
        <taxon>Pteromalinae</taxon>
        <taxon>Trichomalopsis</taxon>
    </lineage>
</organism>